<comment type="subcellular location">
    <subcellularLocation>
        <location evidence="1">Mitochondrion inner membrane</location>
        <topology evidence="1">Single-pass membrane protein</topology>
    </subcellularLocation>
</comment>
<dbReference type="AlphaFoldDB" id="A0A2J8XM77"/>
<keyword evidence="3" id="KW-0999">Mitochondrion inner membrane</keyword>
<sequence length="37" mass="4027">MPAGVPMSTYLKMLAASLLAMCAGAEVVHRYYRPDLV</sequence>
<dbReference type="PANTHER" id="PTHR28492">
    <property type="entry name" value="HYPOTHETICAL PROTEIN LOC691921"/>
    <property type="match status" value="1"/>
</dbReference>
<evidence type="ECO:0000256" key="5">
    <source>
        <dbReference type="ARBA" id="ARBA00023128"/>
    </source>
</evidence>
<reference evidence="8" key="1">
    <citation type="submission" date="2017-12" db="EMBL/GenBank/DDBJ databases">
        <title>High-resolution comparative analysis of great ape genomes.</title>
        <authorList>
            <person name="Pollen A."/>
            <person name="Hastie A."/>
            <person name="Hormozdiari F."/>
            <person name="Dougherty M."/>
            <person name="Liu R."/>
            <person name="Chaisson M."/>
            <person name="Hoppe E."/>
            <person name="Hill C."/>
            <person name="Pang A."/>
            <person name="Hillier L."/>
            <person name="Baker C."/>
            <person name="Armstrong J."/>
            <person name="Shendure J."/>
            <person name="Paten B."/>
            <person name="Wilson R."/>
            <person name="Chao H."/>
            <person name="Schneider V."/>
            <person name="Ventura M."/>
            <person name="Kronenberg Z."/>
            <person name="Murali S."/>
            <person name="Gordon D."/>
            <person name="Cantsilieris S."/>
            <person name="Munson K."/>
            <person name="Nelson B."/>
            <person name="Raja A."/>
            <person name="Underwood J."/>
            <person name="Diekhans M."/>
            <person name="Fiddes I."/>
            <person name="Haussler D."/>
            <person name="Eichler E."/>
        </authorList>
    </citation>
    <scope>NUCLEOTIDE SEQUENCE [LARGE SCALE GENOMIC DNA]</scope>
    <source>
        <strain evidence="8">Susie</strain>
    </source>
</reference>
<dbReference type="PANTHER" id="PTHR28492:SF1">
    <property type="entry name" value="UBIQUINOL-CYTOCHROME-C REDUCTASE COMPLEX ASSEMBLY FACTOR 6"/>
    <property type="match status" value="1"/>
</dbReference>
<comment type="similarity">
    <text evidence="7">Belongs to the UQCC6 family.</text>
</comment>
<dbReference type="GO" id="GO:0034551">
    <property type="term" value="P:mitochondrial respiratory chain complex III assembly"/>
    <property type="evidence" value="ECO:0007669"/>
    <property type="project" value="InterPro"/>
</dbReference>
<evidence type="ECO:0000256" key="4">
    <source>
        <dbReference type="ARBA" id="ARBA00022989"/>
    </source>
</evidence>
<dbReference type="EMBL" id="NDHI03003364">
    <property type="protein sequence ID" value="PNJ83136.1"/>
    <property type="molecule type" value="Genomic_DNA"/>
</dbReference>
<proteinExistence type="inferred from homology"/>
<accession>A0A2J8XM77</accession>
<evidence type="ECO:0000313" key="8">
    <source>
        <dbReference type="EMBL" id="PNJ83136.1"/>
    </source>
</evidence>
<name>A0A2J8XM77_PONAB</name>
<dbReference type="GO" id="GO:0005743">
    <property type="term" value="C:mitochondrial inner membrane"/>
    <property type="evidence" value="ECO:0007669"/>
    <property type="project" value="UniProtKB-SubCell"/>
</dbReference>
<keyword evidence="6" id="KW-0472">Membrane</keyword>
<evidence type="ECO:0000256" key="6">
    <source>
        <dbReference type="ARBA" id="ARBA00023136"/>
    </source>
</evidence>
<keyword evidence="4" id="KW-1133">Transmembrane helix</keyword>
<dbReference type="Pfam" id="PF14990">
    <property type="entry name" value="DUF4516"/>
    <property type="match status" value="1"/>
</dbReference>
<keyword evidence="2" id="KW-0812">Transmembrane</keyword>
<evidence type="ECO:0000256" key="3">
    <source>
        <dbReference type="ARBA" id="ARBA00022792"/>
    </source>
</evidence>
<evidence type="ECO:0000256" key="2">
    <source>
        <dbReference type="ARBA" id="ARBA00022692"/>
    </source>
</evidence>
<dbReference type="InterPro" id="IPR027858">
    <property type="entry name" value="BRAWNIN"/>
</dbReference>
<gene>
    <name evidence="8" type="ORF">CR201_G0001258</name>
</gene>
<evidence type="ECO:0000256" key="7">
    <source>
        <dbReference type="ARBA" id="ARBA00044944"/>
    </source>
</evidence>
<evidence type="ECO:0000256" key="1">
    <source>
        <dbReference type="ARBA" id="ARBA00004434"/>
    </source>
</evidence>
<comment type="caution">
    <text evidence="8">The sequence shown here is derived from an EMBL/GenBank/DDBJ whole genome shotgun (WGS) entry which is preliminary data.</text>
</comment>
<keyword evidence="5" id="KW-0496">Mitochondrion</keyword>
<organism evidence="8">
    <name type="scientific">Pongo abelii</name>
    <name type="common">Sumatran orangutan</name>
    <name type="synonym">Pongo pygmaeus abelii</name>
    <dbReference type="NCBI Taxonomy" id="9601"/>
    <lineage>
        <taxon>Eukaryota</taxon>
        <taxon>Metazoa</taxon>
        <taxon>Chordata</taxon>
        <taxon>Craniata</taxon>
        <taxon>Vertebrata</taxon>
        <taxon>Euteleostomi</taxon>
        <taxon>Mammalia</taxon>
        <taxon>Eutheria</taxon>
        <taxon>Euarchontoglires</taxon>
        <taxon>Primates</taxon>
        <taxon>Haplorrhini</taxon>
        <taxon>Catarrhini</taxon>
        <taxon>Hominidae</taxon>
        <taxon>Pongo</taxon>
    </lineage>
</organism>
<protein>
    <submittedName>
        <fullName evidence="8">C12orf73 isoform 11</fullName>
    </submittedName>
</protein>